<sequence length="141" mass="15420">MSRNRETPLDKLLSAVQAGSVEGALAYLAPDARVRGSSEKQDTERPLAAFLRELIAGNPALVVRIRRSFRGGTRGVAQVTLDGLQSLPGSDAANVAGMWIDQAWVAVDRDGRIETLELHWCREQWARRREVHVHGPAAEAA</sequence>
<gene>
    <name evidence="2" type="ORF">DFR24_3251</name>
</gene>
<protein>
    <submittedName>
        <fullName evidence="2">SnoaL-like protein</fullName>
    </submittedName>
</protein>
<dbReference type="InterPro" id="IPR037401">
    <property type="entry name" value="SnoaL-like"/>
</dbReference>
<dbReference type="SUPFAM" id="SSF54427">
    <property type="entry name" value="NTF2-like"/>
    <property type="match status" value="1"/>
</dbReference>
<dbReference type="Pfam" id="PF12680">
    <property type="entry name" value="SnoaL_2"/>
    <property type="match status" value="1"/>
</dbReference>
<dbReference type="Gene3D" id="3.10.450.50">
    <property type="match status" value="1"/>
</dbReference>
<keyword evidence="3" id="KW-1185">Reference proteome</keyword>
<reference evidence="2 3" key="1">
    <citation type="submission" date="2019-03" db="EMBL/GenBank/DDBJ databases">
        <title>Genomic Encyclopedia of Type Strains, Phase IV (KMG-IV): sequencing the most valuable type-strain genomes for metagenomic binning, comparative biology and taxonomic classification.</title>
        <authorList>
            <person name="Goeker M."/>
        </authorList>
    </citation>
    <scope>NUCLEOTIDE SEQUENCE [LARGE SCALE GENOMIC DNA]</scope>
    <source>
        <strain evidence="2 3">DSM 26377</strain>
    </source>
</reference>
<evidence type="ECO:0000259" key="1">
    <source>
        <dbReference type="Pfam" id="PF12680"/>
    </source>
</evidence>
<dbReference type="RefSeq" id="WP_133882392.1">
    <property type="nucleotide sequence ID" value="NZ_MWIN01000018.1"/>
</dbReference>
<proteinExistence type="predicted"/>
<evidence type="ECO:0000313" key="2">
    <source>
        <dbReference type="EMBL" id="TDU28871.1"/>
    </source>
</evidence>
<dbReference type="EMBL" id="SOBT01000009">
    <property type="protein sequence ID" value="TDU28871.1"/>
    <property type="molecule type" value="Genomic_DNA"/>
</dbReference>
<dbReference type="AlphaFoldDB" id="A0A4R7P6G7"/>
<dbReference type="InterPro" id="IPR032710">
    <property type="entry name" value="NTF2-like_dom_sf"/>
</dbReference>
<dbReference type="Proteomes" id="UP000295341">
    <property type="component" value="Unassembled WGS sequence"/>
</dbReference>
<organism evidence="2 3">
    <name type="scientific">Panacagrimonas perspica</name>
    <dbReference type="NCBI Taxonomy" id="381431"/>
    <lineage>
        <taxon>Bacteria</taxon>
        <taxon>Pseudomonadati</taxon>
        <taxon>Pseudomonadota</taxon>
        <taxon>Gammaproteobacteria</taxon>
        <taxon>Nevskiales</taxon>
        <taxon>Nevskiaceae</taxon>
        <taxon>Panacagrimonas</taxon>
    </lineage>
</organism>
<feature type="domain" description="SnoaL-like" evidence="1">
    <location>
        <begin position="11"/>
        <end position="113"/>
    </location>
</feature>
<evidence type="ECO:0000313" key="3">
    <source>
        <dbReference type="Proteomes" id="UP000295341"/>
    </source>
</evidence>
<comment type="caution">
    <text evidence="2">The sequence shown here is derived from an EMBL/GenBank/DDBJ whole genome shotgun (WGS) entry which is preliminary data.</text>
</comment>
<accession>A0A4R7P6G7</accession>
<name>A0A4R7P6G7_9GAMM</name>